<feature type="non-terminal residue" evidence="1">
    <location>
        <position position="1"/>
    </location>
</feature>
<dbReference type="EMBL" id="JAHRHJ020000006">
    <property type="protein sequence ID" value="KAH9311630.1"/>
    <property type="molecule type" value="Genomic_DNA"/>
</dbReference>
<keyword evidence="2" id="KW-1185">Reference proteome</keyword>
<evidence type="ECO:0000313" key="1">
    <source>
        <dbReference type="EMBL" id="KAH9311630.1"/>
    </source>
</evidence>
<proteinExistence type="predicted"/>
<organism evidence="1 2">
    <name type="scientific">Taxus chinensis</name>
    <name type="common">Chinese yew</name>
    <name type="synonym">Taxus wallichiana var. chinensis</name>
    <dbReference type="NCBI Taxonomy" id="29808"/>
    <lineage>
        <taxon>Eukaryota</taxon>
        <taxon>Viridiplantae</taxon>
        <taxon>Streptophyta</taxon>
        <taxon>Embryophyta</taxon>
        <taxon>Tracheophyta</taxon>
        <taxon>Spermatophyta</taxon>
        <taxon>Pinopsida</taxon>
        <taxon>Pinidae</taxon>
        <taxon>Conifers II</taxon>
        <taxon>Cupressales</taxon>
        <taxon>Taxaceae</taxon>
        <taxon>Taxus</taxon>
    </lineage>
</organism>
<dbReference type="Proteomes" id="UP000824469">
    <property type="component" value="Unassembled WGS sequence"/>
</dbReference>
<evidence type="ECO:0000313" key="2">
    <source>
        <dbReference type="Proteomes" id="UP000824469"/>
    </source>
</evidence>
<accession>A0AA38L8C8</accession>
<gene>
    <name evidence="1" type="ORF">KI387_026665</name>
</gene>
<name>A0AA38L8C8_TAXCH</name>
<comment type="caution">
    <text evidence="1">The sequence shown here is derived from an EMBL/GenBank/DDBJ whole genome shotgun (WGS) entry which is preliminary data.</text>
</comment>
<protein>
    <submittedName>
        <fullName evidence="1">Uncharacterized protein</fullName>
    </submittedName>
</protein>
<sequence length="60" mass="6814">KRVKATILLVDIPPSYGILLSKNFCKEVGEKNQMDLSHAIIPVNGKIKKLLPERHTEYIL</sequence>
<reference evidence="1 2" key="1">
    <citation type="journal article" date="2021" name="Nat. Plants">
        <title>The Taxus genome provides insights into paclitaxel biosynthesis.</title>
        <authorList>
            <person name="Xiong X."/>
            <person name="Gou J."/>
            <person name="Liao Q."/>
            <person name="Li Y."/>
            <person name="Zhou Q."/>
            <person name="Bi G."/>
            <person name="Li C."/>
            <person name="Du R."/>
            <person name="Wang X."/>
            <person name="Sun T."/>
            <person name="Guo L."/>
            <person name="Liang H."/>
            <person name="Lu P."/>
            <person name="Wu Y."/>
            <person name="Zhang Z."/>
            <person name="Ro D.K."/>
            <person name="Shang Y."/>
            <person name="Huang S."/>
            <person name="Yan J."/>
        </authorList>
    </citation>
    <scope>NUCLEOTIDE SEQUENCE [LARGE SCALE GENOMIC DNA]</scope>
    <source>
        <strain evidence="1">Ta-2019</strain>
    </source>
</reference>
<dbReference type="AlphaFoldDB" id="A0AA38L8C8"/>